<feature type="transmembrane region" description="Helical" evidence="7">
    <location>
        <begin position="238"/>
        <end position="256"/>
    </location>
</feature>
<proteinExistence type="inferred from homology"/>
<sequence length="261" mass="28457">MAHVLDPAQRALDDPCPPALIARRDPRLRIVLAGLFACVTVCLSDFAALGGALALAVLALTLSGLPPRRTLRRMAGMDGFILAMLILLPFSVPGSPLITVWGFTASREGLAQAVQIALRANAVILMAMAMVGSMEAARLGSALHALYLPERLVQLLMFTTRYIEVLREEYLRLRVSMRCRGFKPGTNLHSYRSFGHLLGMMLVRALERSERVLGAMKCRGFDGRLRVLDTYALSARDLVFGAIGVGLMLTLIGVQLRHGFA</sequence>
<dbReference type="RefSeq" id="WP_038069409.1">
    <property type="nucleotide sequence ID" value="NZ_FOVB01000005.1"/>
</dbReference>
<evidence type="ECO:0000256" key="7">
    <source>
        <dbReference type="SAM" id="Phobius"/>
    </source>
</evidence>
<comment type="similarity">
    <text evidence="2">Belongs to the CbiQ family.</text>
</comment>
<keyword evidence="4 7" id="KW-0812">Transmembrane</keyword>
<organism evidence="8 9">
    <name type="scientific">Thioclava dalianensis</name>
    <dbReference type="NCBI Taxonomy" id="1185766"/>
    <lineage>
        <taxon>Bacteria</taxon>
        <taxon>Pseudomonadati</taxon>
        <taxon>Pseudomonadota</taxon>
        <taxon>Alphaproteobacteria</taxon>
        <taxon>Rhodobacterales</taxon>
        <taxon>Paracoccaceae</taxon>
        <taxon>Thioclava</taxon>
    </lineage>
</organism>
<gene>
    <name evidence="8" type="ORF">DL1_14955</name>
</gene>
<dbReference type="InterPro" id="IPR003339">
    <property type="entry name" value="ABC/ECF_trnsptr_transmembrane"/>
</dbReference>
<dbReference type="Proteomes" id="UP000027725">
    <property type="component" value="Unassembled WGS sequence"/>
</dbReference>
<dbReference type="NCBIfam" id="TIGR02454">
    <property type="entry name" value="ECF_T_CbiQ"/>
    <property type="match status" value="1"/>
</dbReference>
<dbReference type="GO" id="GO:0043190">
    <property type="term" value="C:ATP-binding cassette (ABC) transporter complex"/>
    <property type="evidence" value="ECO:0007669"/>
    <property type="project" value="InterPro"/>
</dbReference>
<keyword evidence="5 7" id="KW-1133">Transmembrane helix</keyword>
<dbReference type="PANTHER" id="PTHR34857:SF2">
    <property type="entry name" value="SLL0384 PROTEIN"/>
    <property type="match status" value="1"/>
</dbReference>
<dbReference type="OrthoDB" id="4533at2"/>
<dbReference type="GO" id="GO:0006824">
    <property type="term" value="P:cobalt ion transport"/>
    <property type="evidence" value="ECO:0007669"/>
    <property type="project" value="InterPro"/>
</dbReference>
<dbReference type="AlphaFoldDB" id="A0A074U083"/>
<dbReference type="EMBL" id="JHEH01000046">
    <property type="protein sequence ID" value="KEP68102.1"/>
    <property type="molecule type" value="Genomic_DNA"/>
</dbReference>
<comment type="subcellular location">
    <subcellularLocation>
        <location evidence="1">Cell membrane</location>
        <topology evidence="1">Multi-pass membrane protein</topology>
    </subcellularLocation>
</comment>
<dbReference type="STRING" id="1185766.SAMN05216224_10513"/>
<evidence type="ECO:0000313" key="8">
    <source>
        <dbReference type="EMBL" id="KEP68102.1"/>
    </source>
</evidence>
<dbReference type="PANTHER" id="PTHR34857">
    <property type="entry name" value="SLL0384 PROTEIN"/>
    <property type="match status" value="1"/>
</dbReference>
<evidence type="ECO:0000256" key="6">
    <source>
        <dbReference type="ARBA" id="ARBA00023136"/>
    </source>
</evidence>
<evidence type="ECO:0000256" key="3">
    <source>
        <dbReference type="ARBA" id="ARBA00022475"/>
    </source>
</evidence>
<keyword evidence="9" id="KW-1185">Reference proteome</keyword>
<feature type="transmembrane region" description="Helical" evidence="7">
    <location>
        <begin position="80"/>
        <end position="104"/>
    </location>
</feature>
<accession>A0A074U083</accession>
<comment type="caution">
    <text evidence="8">The sequence shown here is derived from an EMBL/GenBank/DDBJ whole genome shotgun (WGS) entry which is preliminary data.</text>
</comment>
<dbReference type="eggNOG" id="COG0619">
    <property type="taxonomic scope" value="Bacteria"/>
</dbReference>
<evidence type="ECO:0000313" key="9">
    <source>
        <dbReference type="Proteomes" id="UP000027725"/>
    </source>
</evidence>
<keyword evidence="6 7" id="KW-0472">Membrane</keyword>
<evidence type="ECO:0000256" key="1">
    <source>
        <dbReference type="ARBA" id="ARBA00004651"/>
    </source>
</evidence>
<dbReference type="Pfam" id="PF02361">
    <property type="entry name" value="CbiQ"/>
    <property type="match status" value="1"/>
</dbReference>
<name>A0A074U083_9RHOB</name>
<keyword evidence="3" id="KW-1003">Cell membrane</keyword>
<evidence type="ECO:0000256" key="5">
    <source>
        <dbReference type="ARBA" id="ARBA00022989"/>
    </source>
</evidence>
<evidence type="ECO:0000256" key="4">
    <source>
        <dbReference type="ARBA" id="ARBA00022692"/>
    </source>
</evidence>
<dbReference type="CDD" id="cd16914">
    <property type="entry name" value="EcfT"/>
    <property type="match status" value="1"/>
</dbReference>
<protein>
    <submittedName>
        <fullName evidence="8">Cobalt ABC transporter permease</fullName>
    </submittedName>
</protein>
<dbReference type="InterPro" id="IPR051611">
    <property type="entry name" value="ECF_transporter_component"/>
</dbReference>
<dbReference type="InterPro" id="IPR012809">
    <property type="entry name" value="ECF_CbiQ"/>
</dbReference>
<evidence type="ECO:0000256" key="2">
    <source>
        <dbReference type="ARBA" id="ARBA00008564"/>
    </source>
</evidence>
<reference evidence="8 9" key="1">
    <citation type="submission" date="2014-03" db="EMBL/GenBank/DDBJ databases">
        <title>The draft genome sequence of Thioclava dalianensis DLFJ1-1.</title>
        <authorList>
            <person name="Lai Q."/>
            <person name="Shao Z."/>
        </authorList>
    </citation>
    <scope>NUCLEOTIDE SEQUENCE [LARGE SCALE GENOMIC DNA]</scope>
    <source>
        <strain evidence="8 9">DLFJ1-1</strain>
    </source>
</reference>
<feature type="transmembrane region" description="Helical" evidence="7">
    <location>
        <begin position="116"/>
        <end position="134"/>
    </location>
</feature>
<feature type="transmembrane region" description="Helical" evidence="7">
    <location>
        <begin position="30"/>
        <end position="60"/>
    </location>
</feature>